<dbReference type="EMBL" id="MLYV02000578">
    <property type="protein sequence ID" value="PSR82695.1"/>
    <property type="molecule type" value="Genomic_DNA"/>
</dbReference>
<evidence type="ECO:0000313" key="1">
    <source>
        <dbReference type="EMBL" id="PSR82695.1"/>
    </source>
</evidence>
<dbReference type="Proteomes" id="UP000186601">
    <property type="component" value="Unassembled WGS sequence"/>
</dbReference>
<proteinExistence type="predicted"/>
<evidence type="ECO:0000313" key="2">
    <source>
        <dbReference type="Proteomes" id="UP000186601"/>
    </source>
</evidence>
<keyword evidence="2" id="KW-1185">Reference proteome</keyword>
<name>A0A2R6P0R3_9APHY</name>
<accession>A0A2R6P0R3</accession>
<gene>
    <name evidence="1" type="ORF">PHLCEN_2v5982</name>
</gene>
<comment type="caution">
    <text evidence="1">The sequence shown here is derived from an EMBL/GenBank/DDBJ whole genome shotgun (WGS) entry which is preliminary data.</text>
</comment>
<dbReference type="AlphaFoldDB" id="A0A2R6P0R3"/>
<reference evidence="1 2" key="1">
    <citation type="submission" date="2018-02" db="EMBL/GenBank/DDBJ databases">
        <title>Genome sequence of the basidiomycete white-rot fungus Phlebia centrifuga.</title>
        <authorList>
            <person name="Granchi Z."/>
            <person name="Peng M."/>
            <person name="de Vries R.P."/>
            <person name="Hilden K."/>
            <person name="Makela M.R."/>
            <person name="Grigoriev I."/>
            <person name="Riley R."/>
        </authorList>
    </citation>
    <scope>NUCLEOTIDE SEQUENCE [LARGE SCALE GENOMIC DNA]</scope>
    <source>
        <strain evidence="1 2">FBCC195</strain>
    </source>
</reference>
<protein>
    <submittedName>
        <fullName evidence="1">Uncharacterized protein</fullName>
    </submittedName>
</protein>
<organism evidence="1 2">
    <name type="scientific">Hermanssonia centrifuga</name>
    <dbReference type="NCBI Taxonomy" id="98765"/>
    <lineage>
        <taxon>Eukaryota</taxon>
        <taxon>Fungi</taxon>
        <taxon>Dikarya</taxon>
        <taxon>Basidiomycota</taxon>
        <taxon>Agaricomycotina</taxon>
        <taxon>Agaricomycetes</taxon>
        <taxon>Polyporales</taxon>
        <taxon>Meruliaceae</taxon>
        <taxon>Hermanssonia</taxon>
    </lineage>
</organism>
<sequence>MVSRLYLNKNIRSTAIPDNSCQGSLLRPQPLFEPGRPKLLQMLSHLRRWQVLENVHE</sequence>